<dbReference type="SUPFAM" id="SSF158499">
    <property type="entry name" value="DnaD domain-like"/>
    <property type="match status" value="1"/>
</dbReference>
<dbReference type="EMBL" id="FOHJ01000002">
    <property type="protein sequence ID" value="SET00865.1"/>
    <property type="molecule type" value="Genomic_DNA"/>
</dbReference>
<gene>
    <name evidence="3" type="ORF">SAMN05421676_102331</name>
</gene>
<dbReference type="STRING" id="237682.SAMN05421676_102331"/>
<evidence type="ECO:0000256" key="1">
    <source>
        <dbReference type="ARBA" id="ARBA00093462"/>
    </source>
</evidence>
<comment type="similarity">
    <text evidence="1">Belongs to the DnaB/DnaD family.</text>
</comment>
<dbReference type="AlphaFoldDB" id="A0A1I0B2Y8"/>
<dbReference type="InterPro" id="IPR053162">
    <property type="entry name" value="DnaD"/>
</dbReference>
<dbReference type="PANTHER" id="PTHR37293">
    <property type="entry name" value="PHAGE REPLICATION PROTEIN-RELATED"/>
    <property type="match status" value="1"/>
</dbReference>
<name>A0A1I0B2Y8_9BACI</name>
<dbReference type="PANTHER" id="PTHR37293:SF5">
    <property type="entry name" value="DNA REPLICATION PROTEIN"/>
    <property type="match status" value="1"/>
</dbReference>
<dbReference type="InterPro" id="IPR006343">
    <property type="entry name" value="DnaB/C_C"/>
</dbReference>
<sequence>MNYLKEINAFYDWLETNKLSASDIVLWHALMHINNKSGWRAQFAVAISVLEMKTGLTRRTIERSRNRLYQCGLIEWKSRKGNQAAVYKMKSLDGHKVAQNDVQPVAQSDVLSVAQPVAITKPNETKHKQNKDLSYSRVIQTAQEYFMVLSPKQQMTLDSYIDDLGEELVLEAMKRAKREMKNFDYAAGVLRKWYQKGIKSLANVFKDDNQFEQFKHKKQQKGQKVSGDYSHLF</sequence>
<dbReference type="Gene3D" id="1.10.10.630">
    <property type="entry name" value="DnaD domain-like"/>
    <property type="match status" value="1"/>
</dbReference>
<feature type="domain" description="DnaB/C C-terminal" evidence="2">
    <location>
        <begin position="140"/>
        <end position="204"/>
    </location>
</feature>
<protein>
    <submittedName>
        <fullName evidence="3">DnaD and phage-associated domain-containing protein</fullName>
    </submittedName>
</protein>
<evidence type="ECO:0000313" key="4">
    <source>
        <dbReference type="Proteomes" id="UP000199095"/>
    </source>
</evidence>
<dbReference type="Proteomes" id="UP000199095">
    <property type="component" value="Unassembled WGS sequence"/>
</dbReference>
<keyword evidence="4" id="KW-1185">Reference proteome</keyword>
<dbReference type="NCBIfam" id="TIGR01446">
    <property type="entry name" value="DnaD_dom"/>
    <property type="match status" value="1"/>
</dbReference>
<organism evidence="3 4">
    <name type="scientific">Salinibacillus kushneri</name>
    <dbReference type="NCBI Taxonomy" id="237682"/>
    <lineage>
        <taxon>Bacteria</taxon>
        <taxon>Bacillati</taxon>
        <taxon>Bacillota</taxon>
        <taxon>Bacilli</taxon>
        <taxon>Bacillales</taxon>
        <taxon>Bacillaceae</taxon>
        <taxon>Salinibacillus</taxon>
    </lineage>
</organism>
<accession>A0A1I0B2Y8</accession>
<dbReference type="InterPro" id="IPR034829">
    <property type="entry name" value="DnaD-like_sf"/>
</dbReference>
<dbReference type="Pfam" id="PF07261">
    <property type="entry name" value="DnaB_2"/>
    <property type="match status" value="1"/>
</dbReference>
<proteinExistence type="inferred from homology"/>
<evidence type="ECO:0000259" key="2">
    <source>
        <dbReference type="Pfam" id="PF07261"/>
    </source>
</evidence>
<reference evidence="4" key="1">
    <citation type="submission" date="2016-10" db="EMBL/GenBank/DDBJ databases">
        <authorList>
            <person name="Varghese N."/>
            <person name="Submissions S."/>
        </authorList>
    </citation>
    <scope>NUCLEOTIDE SEQUENCE [LARGE SCALE GENOMIC DNA]</scope>
    <source>
        <strain evidence="4">CGMCC 1.3566</strain>
    </source>
</reference>
<dbReference type="Gene3D" id="1.10.10.10">
    <property type="entry name" value="Winged helix-like DNA-binding domain superfamily/Winged helix DNA-binding domain"/>
    <property type="match status" value="1"/>
</dbReference>
<evidence type="ECO:0000313" key="3">
    <source>
        <dbReference type="EMBL" id="SET00865.1"/>
    </source>
</evidence>
<dbReference type="InterPro" id="IPR036388">
    <property type="entry name" value="WH-like_DNA-bd_sf"/>
</dbReference>